<feature type="domain" description="Carbohydrate-binding/sugar hydrolysis" evidence="4">
    <location>
        <begin position="217"/>
        <end position="355"/>
    </location>
</feature>
<name>A0A3N4NSM3_9FLAO</name>
<dbReference type="Proteomes" id="UP000270856">
    <property type="component" value="Unassembled WGS sequence"/>
</dbReference>
<accession>A0A3N4NSM3</accession>
<dbReference type="PANTHER" id="PTHR22990">
    <property type="entry name" value="F-BOX ONLY PROTEIN"/>
    <property type="match status" value="1"/>
</dbReference>
<dbReference type="Pfam" id="PF05048">
    <property type="entry name" value="NosD"/>
    <property type="match status" value="1"/>
</dbReference>
<evidence type="ECO:0000256" key="3">
    <source>
        <dbReference type="ARBA" id="ARBA00022786"/>
    </source>
</evidence>
<dbReference type="SMART" id="SM00710">
    <property type="entry name" value="PbH1"/>
    <property type="match status" value="10"/>
</dbReference>
<dbReference type="InterPro" id="IPR006633">
    <property type="entry name" value="Carb-bd_sugar_hydrolysis-dom"/>
</dbReference>
<evidence type="ECO:0000313" key="5">
    <source>
        <dbReference type="EMBL" id="RPD98715.1"/>
    </source>
</evidence>
<dbReference type="InterPro" id="IPR051550">
    <property type="entry name" value="SCF-Subunits/Alg-Epimerases"/>
</dbReference>
<keyword evidence="6" id="KW-1185">Reference proteome</keyword>
<comment type="caution">
    <text evidence="5">The sequence shown here is derived from an EMBL/GenBank/DDBJ whole genome shotgun (WGS) entry which is preliminary data.</text>
</comment>
<keyword evidence="3" id="KW-0833">Ubl conjugation pathway</keyword>
<dbReference type="SUPFAM" id="SSF51126">
    <property type="entry name" value="Pectin lyase-like"/>
    <property type="match status" value="1"/>
</dbReference>
<dbReference type="OrthoDB" id="9767990at2"/>
<feature type="domain" description="Carbohydrate-binding/sugar hydrolysis" evidence="4">
    <location>
        <begin position="42"/>
        <end position="188"/>
    </location>
</feature>
<dbReference type="SMART" id="SM00722">
    <property type="entry name" value="CASH"/>
    <property type="match status" value="2"/>
</dbReference>
<evidence type="ECO:0000256" key="1">
    <source>
        <dbReference type="ARBA" id="ARBA00004906"/>
    </source>
</evidence>
<gene>
    <name evidence="5" type="primary">nosD</name>
    <name evidence="5" type="ORF">EGM88_05875</name>
</gene>
<dbReference type="NCBIfam" id="TIGR04247">
    <property type="entry name" value="NosD_copper_fam"/>
    <property type="match status" value="1"/>
</dbReference>
<protein>
    <submittedName>
        <fullName evidence="5">Nitrous oxide reductase family maturation protein NosD</fullName>
    </submittedName>
</protein>
<dbReference type="InterPro" id="IPR011050">
    <property type="entry name" value="Pectin_lyase_fold/virulence"/>
</dbReference>
<comment type="pathway">
    <text evidence="1">Protein modification; protein ubiquitination.</text>
</comment>
<dbReference type="InterPro" id="IPR007742">
    <property type="entry name" value="NosD_dom"/>
</dbReference>
<keyword evidence="2" id="KW-0677">Repeat</keyword>
<dbReference type="InterPro" id="IPR006626">
    <property type="entry name" value="PbH1"/>
</dbReference>
<dbReference type="NCBIfam" id="TIGR03804">
    <property type="entry name" value="para_beta_helix"/>
    <property type="match status" value="2"/>
</dbReference>
<dbReference type="InterPro" id="IPR026464">
    <property type="entry name" value="NosD_copper_fam"/>
</dbReference>
<proteinExistence type="predicted"/>
<reference evidence="5 6" key="1">
    <citation type="submission" date="2018-11" db="EMBL/GenBank/DDBJ databases">
        <title>Aureibaculum marinum gen. nov., sp. nov., a member of the family Flavobacteriaceae isolated from the Bohai Sea.</title>
        <authorList>
            <person name="Ji X."/>
        </authorList>
    </citation>
    <scope>NUCLEOTIDE SEQUENCE [LARGE SCALE GENOMIC DNA]</scope>
    <source>
        <strain evidence="5 6">BH-SD17</strain>
    </source>
</reference>
<dbReference type="AlphaFoldDB" id="A0A3N4NSM3"/>
<evidence type="ECO:0000256" key="2">
    <source>
        <dbReference type="ARBA" id="ARBA00022737"/>
    </source>
</evidence>
<dbReference type="Gene3D" id="2.160.20.10">
    <property type="entry name" value="Single-stranded right-handed beta-helix, Pectin lyase-like"/>
    <property type="match status" value="1"/>
</dbReference>
<organism evidence="5 6">
    <name type="scientific">Aureibaculum marinum</name>
    <dbReference type="NCBI Taxonomy" id="2487930"/>
    <lineage>
        <taxon>Bacteria</taxon>
        <taxon>Pseudomonadati</taxon>
        <taxon>Bacteroidota</taxon>
        <taxon>Flavobacteriia</taxon>
        <taxon>Flavobacteriales</taxon>
        <taxon>Flavobacteriaceae</taxon>
        <taxon>Aureibaculum</taxon>
    </lineage>
</organism>
<dbReference type="InterPro" id="IPR022441">
    <property type="entry name" value="Para_beta_helix_rpt-2"/>
</dbReference>
<dbReference type="PANTHER" id="PTHR22990:SF15">
    <property type="entry name" value="F-BOX ONLY PROTEIN 10"/>
    <property type="match status" value="1"/>
</dbReference>
<evidence type="ECO:0000259" key="4">
    <source>
        <dbReference type="SMART" id="SM00722"/>
    </source>
</evidence>
<evidence type="ECO:0000313" key="6">
    <source>
        <dbReference type="Proteomes" id="UP000270856"/>
    </source>
</evidence>
<dbReference type="RefSeq" id="WP_123897029.1">
    <property type="nucleotide sequence ID" value="NZ_RPFJ01000006.1"/>
</dbReference>
<dbReference type="EMBL" id="RPFJ01000006">
    <property type="protein sequence ID" value="RPD98715.1"/>
    <property type="molecule type" value="Genomic_DNA"/>
</dbReference>
<sequence>MFKAALTFLLFNSIILTSYSQSIDVCKACDVKTLTDAIAKSKPHNKIIIHKGTYYESDITIDKPLHIIGKNNPIIDGENKSYILIVKSDSVTVSGLTIKNPGQSYTKDYAAVLISQSNNFKFENNSLENVFFGYLLEKSHQGIITANKVSSNAVNQSSSGNGIHLWNCSNITISDNEVFNLRDGIYLEFVKESKILNNQSYNNMRYGLHFMFSNNNEYHNNTFKNNGAGVAVMFSKFIKMTGNTFTENWGTASYGLLLKEIYDAEIENNTFKENTIGINVEGSTRINYTKNNFISNGWSVKIAGACYTNNFKQNNFLNNSFDISYNSKMHDNKFNNNYWSSYTGYDLDKNGIGDVPYRPVKLFSYIVNKTPETIVLLRSLFVDIINFSEKVSPVFTPDELEDINPLMSPVLND</sequence>
<dbReference type="InterPro" id="IPR012334">
    <property type="entry name" value="Pectin_lyas_fold"/>
</dbReference>